<feature type="signal peptide" evidence="1">
    <location>
        <begin position="1"/>
        <end position="28"/>
    </location>
</feature>
<keyword evidence="1" id="KW-0732">Signal</keyword>
<comment type="caution">
    <text evidence="2">The sequence shown here is derived from an EMBL/GenBank/DDBJ whole genome shotgun (WGS) entry which is preliminary data.</text>
</comment>
<evidence type="ECO:0000313" key="3">
    <source>
        <dbReference type="Proteomes" id="UP000178650"/>
    </source>
</evidence>
<dbReference type="EMBL" id="MHPJ01000024">
    <property type="protein sequence ID" value="OGZ78301.1"/>
    <property type="molecule type" value="Genomic_DNA"/>
</dbReference>
<protein>
    <submittedName>
        <fullName evidence="2">Uncharacterized protein</fullName>
    </submittedName>
</protein>
<feature type="chain" id="PRO_5009583280" evidence="1">
    <location>
        <begin position="29"/>
        <end position="875"/>
    </location>
</feature>
<dbReference type="STRING" id="1802223.A2358_00860"/>
<dbReference type="Proteomes" id="UP000178650">
    <property type="component" value="Unassembled WGS sequence"/>
</dbReference>
<reference evidence="2 3" key="1">
    <citation type="journal article" date="2016" name="Nat. Commun.">
        <title>Thousands of microbial genomes shed light on interconnected biogeochemical processes in an aquifer system.</title>
        <authorList>
            <person name="Anantharaman K."/>
            <person name="Brown C.T."/>
            <person name="Hug L.A."/>
            <person name="Sharon I."/>
            <person name="Castelle C.J."/>
            <person name="Probst A.J."/>
            <person name="Thomas B.C."/>
            <person name="Singh A."/>
            <person name="Wilkins M.J."/>
            <person name="Karaoz U."/>
            <person name="Brodie E.L."/>
            <person name="Williams K.H."/>
            <person name="Hubbard S.S."/>
            <person name="Banfield J.F."/>
        </authorList>
    </citation>
    <scope>NUCLEOTIDE SEQUENCE [LARGE SCALE GENOMIC DNA]</scope>
</reference>
<evidence type="ECO:0000256" key="1">
    <source>
        <dbReference type="SAM" id="SignalP"/>
    </source>
</evidence>
<accession>A0A1G2IV54</accession>
<proteinExistence type="predicted"/>
<sequence length="875" mass="96368">MKKTILFAFFTVLFASFVFILSTQQASAINCGDPCIIGNCHGYWECSAGGYCNIGYAGGDCGGSQPYCGDGACNGGENEANCPADCKKGPDPKPCKPQPINYCDPTVMCGDPDSCGNKIVGRCKGEKQACDPDTKKCKVVNFSSASDPDADSYDPLYVKATTKGKNGPFTDRCIDSKTVAEYFFGDLSGNVGRKDCVCNNGCLNGACQGCYNDKHCKANEKCNQQTHKCEKSCVPTKTCKDYAKKGQCGLLLDDGCGQYLSCLDDDCPKNQYCDTVNEICVGEPARNCCVGLYGGDIKNGESKDLDEVLCNTFKDEYFCKGNLLPNGDRCFWDERKKVCRSSFAGVVADMIRRDPENPKCDLIEYIYVKNYDQAVFETTDFFESNNCSASRFRIFGVKHGFPDSCEPIYGYIKACVECLSGKCEELDVDIMSCSVLQKIQDGDILAEKIRNAIVKLGPEKNIKTLLTLDGSVITQCTRTPIRKEIDFFGIKTFLSHCDTLYKYNDELPKTGGCSGLNSKAARFETVPCIKSDDTRGTAKCCPVYKDNSDTVWDWTPVSNDNSSCPLETPLCAKIDKQDCASKDIDKTISCKEFNGRINSAICCGGKDINIDKIRSIYDPRDMQWRVGHTTCPLPSCEYIAVPRNGIDRGVICTDTQIKDSEKAQCRSNVDGSIKDIMCCEVNELYVYPLGDTWPRTKRWITVARGASKCPAKGVLKCDSFINKQCNKITAEQEKIICKKNNNSKYSMCCESMEPEQENGVIYSNFKYKWILTSSITNPRCPMRPAVACSVFDGKKCSAITSKDVICKQGKNAKIARCCSSLGAFEGYWEIIGAKDSKCSGIVAVNIEKPKFSLLRSIASLFNAVMTGIVKFFTLK</sequence>
<organism evidence="2 3">
    <name type="scientific">Candidatus Staskawiczbacteria bacterium RIFOXYB1_FULL_37_44</name>
    <dbReference type="NCBI Taxonomy" id="1802223"/>
    <lineage>
        <taxon>Bacteria</taxon>
        <taxon>Candidatus Staskawicziibacteriota</taxon>
    </lineage>
</organism>
<name>A0A1G2IV54_9BACT</name>
<gene>
    <name evidence="2" type="ORF">A2358_00860</name>
</gene>
<dbReference type="AlphaFoldDB" id="A0A1G2IV54"/>
<evidence type="ECO:0000313" key="2">
    <source>
        <dbReference type="EMBL" id="OGZ78301.1"/>
    </source>
</evidence>